<organism evidence="4 5">
    <name type="scientific">Celeribacter halophilus</name>
    <dbReference type="NCBI Taxonomy" id="576117"/>
    <lineage>
        <taxon>Bacteria</taxon>
        <taxon>Pseudomonadati</taxon>
        <taxon>Pseudomonadota</taxon>
        <taxon>Alphaproteobacteria</taxon>
        <taxon>Rhodobacterales</taxon>
        <taxon>Roseobacteraceae</taxon>
        <taxon>Celeribacter</taxon>
    </lineage>
</organism>
<keyword evidence="3" id="KW-1133">Transmembrane helix</keyword>
<dbReference type="GeneID" id="98663543"/>
<dbReference type="PROSITE" id="PS50005">
    <property type="entry name" value="TPR"/>
    <property type="match status" value="1"/>
</dbReference>
<dbReference type="SUPFAM" id="SSF48452">
    <property type="entry name" value="TPR-like"/>
    <property type="match status" value="1"/>
</dbReference>
<keyword evidence="1" id="KW-0802">TPR repeat</keyword>
<accession>A0A1I3MM05</accession>
<reference evidence="4 5" key="1">
    <citation type="submission" date="2016-10" db="EMBL/GenBank/DDBJ databases">
        <authorList>
            <person name="de Groot N.N."/>
        </authorList>
    </citation>
    <scope>NUCLEOTIDE SEQUENCE [LARGE SCALE GENOMIC DNA]</scope>
    <source>
        <strain evidence="4 5">CGMCC 1.8891</strain>
    </source>
</reference>
<dbReference type="Gene3D" id="1.25.40.10">
    <property type="entry name" value="Tetratricopeptide repeat domain"/>
    <property type="match status" value="1"/>
</dbReference>
<dbReference type="Proteomes" id="UP000183299">
    <property type="component" value="Unassembled WGS sequence"/>
</dbReference>
<name>A0A1I3MM05_9RHOB</name>
<dbReference type="InterPro" id="IPR019734">
    <property type="entry name" value="TPR_rpt"/>
</dbReference>
<proteinExistence type="predicted"/>
<evidence type="ECO:0000313" key="5">
    <source>
        <dbReference type="Proteomes" id="UP000183299"/>
    </source>
</evidence>
<dbReference type="InterPro" id="IPR011990">
    <property type="entry name" value="TPR-like_helical_dom_sf"/>
</dbReference>
<feature type="region of interest" description="Disordered" evidence="2">
    <location>
        <begin position="134"/>
        <end position="153"/>
    </location>
</feature>
<keyword evidence="5" id="KW-1185">Reference proteome</keyword>
<dbReference type="AlphaFoldDB" id="A0A1I3MM05"/>
<feature type="transmembrane region" description="Helical" evidence="3">
    <location>
        <begin position="160"/>
        <end position="182"/>
    </location>
</feature>
<evidence type="ECO:0000256" key="2">
    <source>
        <dbReference type="SAM" id="MobiDB-lite"/>
    </source>
</evidence>
<evidence type="ECO:0000256" key="1">
    <source>
        <dbReference type="PROSITE-ProRule" id="PRU00339"/>
    </source>
</evidence>
<protein>
    <submittedName>
        <fullName evidence="4">TolB amino-terminal domain-containing protein</fullName>
    </submittedName>
</protein>
<feature type="repeat" description="TPR" evidence="1">
    <location>
        <begin position="425"/>
        <end position="458"/>
    </location>
</feature>
<evidence type="ECO:0000256" key="3">
    <source>
        <dbReference type="SAM" id="Phobius"/>
    </source>
</evidence>
<sequence>MLPDGQKLEVLQREVTLILESEAFARSKANRALLEYLAKECLAGRGDEITEYGIAHGLLGRGDEFDPSTDPIVRVRMRRLREAINGYYAQHGDRVDRLIIPRGSYALSVLRVEKPSTAEQQNEEAVVDKVARDDVAGTEGSAQPPSDAQAPDRPKMRKVFGLRFVLFLIVVFAAGVLGHGIWHVVFPSSPIETASTEPGYPVVAIAPFDNLTDRAENDTYEKDVQRQLAGDLERFGRVNVRVLNADLNSELEGADYVLRGSILSLVGHLDLSVALVDVETGEELFQTRMSDPVDAQGIYASLRAVSHRMSSYLAAQGGVISALGRPDTGAAGAPDSVFSCVLKTDAFLSDYSPEKFQTAYRCFEPFSDILETDAVGSTSFGTLMLHSVPDFQFMDTSGLPEAMQSSPEKLTEYAEGFADRFPGSDVVFILLGAVYNVEGKTDLAIRALRQAVELNPANPTAYGVLSYAYLSADLLYEARDAALRAIDLGANASAYMYLPVLVSGIVHKNARMVDMARKGYADQVGPSRNMLLLAAASMIGDRDEVERLLAVVGTPEDPLAEIRMFVQGEIALSAIAGYLERAGLDVPEPDCLPSETASDPQGSPCAP</sequence>
<gene>
    <name evidence="4" type="ORF">SAMN04488138_10163</name>
</gene>
<keyword evidence="3" id="KW-0812">Transmembrane</keyword>
<evidence type="ECO:0000313" key="4">
    <source>
        <dbReference type="EMBL" id="SFI97972.1"/>
    </source>
</evidence>
<dbReference type="RefSeq" id="WP_066602899.1">
    <property type="nucleotide sequence ID" value="NZ_FORY01000001.1"/>
</dbReference>
<dbReference type="STRING" id="576117.SAMN04488138_10163"/>
<dbReference type="EMBL" id="FORY01000001">
    <property type="protein sequence ID" value="SFI97972.1"/>
    <property type="molecule type" value="Genomic_DNA"/>
</dbReference>
<keyword evidence="3" id="KW-0472">Membrane</keyword>